<dbReference type="InterPro" id="IPR029063">
    <property type="entry name" value="SAM-dependent_MTases_sf"/>
</dbReference>
<dbReference type="GO" id="GO:0032259">
    <property type="term" value="P:methylation"/>
    <property type="evidence" value="ECO:0007669"/>
    <property type="project" value="UniProtKB-KW"/>
</dbReference>
<evidence type="ECO:0000256" key="4">
    <source>
        <dbReference type="ARBA" id="ARBA00013346"/>
    </source>
</evidence>
<dbReference type="Pfam" id="PF01135">
    <property type="entry name" value="PCMT"/>
    <property type="match status" value="1"/>
</dbReference>
<comment type="caution">
    <text evidence="12">The sequence shown here is derived from an EMBL/GenBank/DDBJ whole genome shotgun (WGS) entry which is preliminary data.</text>
</comment>
<evidence type="ECO:0000256" key="9">
    <source>
        <dbReference type="ARBA" id="ARBA00030757"/>
    </source>
</evidence>
<comment type="similarity">
    <text evidence="2">Belongs to the methyltransferase superfamily. L-isoaspartyl/D-aspartyl protein methyltransferase family.</text>
</comment>
<dbReference type="EC" id="2.1.1.77" evidence="3"/>
<evidence type="ECO:0000313" key="12">
    <source>
        <dbReference type="EMBL" id="MBA8810321.1"/>
    </source>
</evidence>
<name>A0A7W3JCG4_9MICO</name>
<evidence type="ECO:0000313" key="13">
    <source>
        <dbReference type="Proteomes" id="UP000540568"/>
    </source>
</evidence>
<comment type="subcellular location">
    <subcellularLocation>
        <location evidence="1">Cytoplasm</location>
    </subcellularLocation>
</comment>
<evidence type="ECO:0000256" key="5">
    <source>
        <dbReference type="ARBA" id="ARBA00022490"/>
    </source>
</evidence>
<dbReference type="InterPro" id="IPR000682">
    <property type="entry name" value="PCMT"/>
</dbReference>
<organism evidence="12 13">
    <name type="scientific">Promicromonospora sukumoe</name>
    <dbReference type="NCBI Taxonomy" id="88382"/>
    <lineage>
        <taxon>Bacteria</taxon>
        <taxon>Bacillati</taxon>
        <taxon>Actinomycetota</taxon>
        <taxon>Actinomycetes</taxon>
        <taxon>Micrococcales</taxon>
        <taxon>Promicromonosporaceae</taxon>
        <taxon>Promicromonospora</taxon>
    </lineage>
</organism>
<evidence type="ECO:0000256" key="11">
    <source>
        <dbReference type="ARBA" id="ARBA00031350"/>
    </source>
</evidence>
<dbReference type="PANTHER" id="PTHR11579">
    <property type="entry name" value="PROTEIN-L-ISOASPARTATE O-METHYLTRANSFERASE"/>
    <property type="match status" value="1"/>
</dbReference>
<evidence type="ECO:0000256" key="8">
    <source>
        <dbReference type="ARBA" id="ARBA00022691"/>
    </source>
</evidence>
<keyword evidence="8" id="KW-0949">S-adenosyl-L-methionine</keyword>
<dbReference type="AlphaFoldDB" id="A0A7W3JCG4"/>
<accession>A0A7W3JCG4</accession>
<evidence type="ECO:0000256" key="1">
    <source>
        <dbReference type="ARBA" id="ARBA00004496"/>
    </source>
</evidence>
<dbReference type="RefSeq" id="WP_182619448.1">
    <property type="nucleotide sequence ID" value="NZ_JACGWV010000002.1"/>
</dbReference>
<evidence type="ECO:0000256" key="10">
    <source>
        <dbReference type="ARBA" id="ARBA00031323"/>
    </source>
</evidence>
<keyword evidence="5" id="KW-0963">Cytoplasm</keyword>
<dbReference type="PANTHER" id="PTHR11579:SF0">
    <property type="entry name" value="PROTEIN-L-ISOASPARTATE(D-ASPARTATE) O-METHYLTRANSFERASE"/>
    <property type="match status" value="1"/>
</dbReference>
<keyword evidence="6 12" id="KW-0489">Methyltransferase</keyword>
<evidence type="ECO:0000256" key="6">
    <source>
        <dbReference type="ARBA" id="ARBA00022603"/>
    </source>
</evidence>
<dbReference type="CDD" id="cd02440">
    <property type="entry name" value="AdoMet_MTases"/>
    <property type="match status" value="1"/>
</dbReference>
<dbReference type="SUPFAM" id="SSF53335">
    <property type="entry name" value="S-adenosyl-L-methionine-dependent methyltransferases"/>
    <property type="match status" value="1"/>
</dbReference>
<gene>
    <name evidence="12" type="ORF">FHX71_004297</name>
</gene>
<dbReference type="Gene3D" id="3.40.50.150">
    <property type="entry name" value="Vaccinia Virus protein VP39"/>
    <property type="match status" value="1"/>
</dbReference>
<dbReference type="GO" id="GO:0004719">
    <property type="term" value="F:protein-L-isoaspartate (D-aspartate) O-methyltransferase activity"/>
    <property type="evidence" value="ECO:0007669"/>
    <property type="project" value="UniProtKB-EC"/>
</dbReference>
<keyword evidence="7 12" id="KW-0808">Transferase</keyword>
<dbReference type="Proteomes" id="UP000540568">
    <property type="component" value="Unassembled WGS sequence"/>
</dbReference>
<protein>
    <recommendedName>
        <fullName evidence="4">Protein-L-isoaspartate O-methyltransferase</fullName>
        <ecNumber evidence="3">2.1.1.77</ecNumber>
    </recommendedName>
    <alternativeName>
        <fullName evidence="11">L-isoaspartyl protein carboxyl methyltransferase</fullName>
    </alternativeName>
    <alternativeName>
        <fullName evidence="9">Protein L-isoaspartyl methyltransferase</fullName>
    </alternativeName>
    <alternativeName>
        <fullName evidence="10">Protein-beta-aspartate methyltransferase</fullName>
    </alternativeName>
</protein>
<evidence type="ECO:0000256" key="7">
    <source>
        <dbReference type="ARBA" id="ARBA00022679"/>
    </source>
</evidence>
<reference evidence="12 13" key="1">
    <citation type="submission" date="2020-07" db="EMBL/GenBank/DDBJ databases">
        <title>Sequencing the genomes of 1000 actinobacteria strains.</title>
        <authorList>
            <person name="Klenk H.-P."/>
        </authorList>
    </citation>
    <scope>NUCLEOTIDE SEQUENCE [LARGE SCALE GENOMIC DNA]</scope>
    <source>
        <strain evidence="12 13">DSM 44121</strain>
    </source>
</reference>
<sequence>MDAAARAIPAELYHGADGKAVRPCTPAPVTLRHLRMLDVRPEMRVLEIGTGSGYSAALLSHLVGPTGVVVTVDISADLSERARGLFAEHRHQVQAIHGDGMYGWPEGAPYDRIFVGTTPPQIPAAWLDQLAPGGELIAGCLLSSLPGAYAVAQIRNTPDGEPDVFVLAGGYTPTIGDEKPQAATYVTADDDDRFDLATNATITEDAARELLAALRVGRATTWTTEPDDYLHLKNWLIARDPEGLLVTTTELGTGIGLGSLGGEPDAAFVTGTHLVTRPANSAVGTRLHDLITNWRLVGSPTTHELPARLVRSENGYTVTVQPLT</sequence>
<keyword evidence="13" id="KW-1185">Reference proteome</keyword>
<dbReference type="GO" id="GO:0005737">
    <property type="term" value="C:cytoplasm"/>
    <property type="evidence" value="ECO:0007669"/>
    <property type="project" value="UniProtKB-SubCell"/>
</dbReference>
<evidence type="ECO:0000256" key="2">
    <source>
        <dbReference type="ARBA" id="ARBA00005369"/>
    </source>
</evidence>
<dbReference type="EMBL" id="JACGWV010000002">
    <property type="protein sequence ID" value="MBA8810321.1"/>
    <property type="molecule type" value="Genomic_DNA"/>
</dbReference>
<dbReference type="PROSITE" id="PS01279">
    <property type="entry name" value="PCMT"/>
    <property type="match status" value="1"/>
</dbReference>
<evidence type="ECO:0000256" key="3">
    <source>
        <dbReference type="ARBA" id="ARBA00011890"/>
    </source>
</evidence>
<proteinExistence type="inferred from homology"/>